<dbReference type="SMART" id="SM00233">
    <property type="entry name" value="PH"/>
    <property type="match status" value="1"/>
</dbReference>
<dbReference type="InterPro" id="IPR011993">
    <property type="entry name" value="PH-like_dom_sf"/>
</dbReference>
<evidence type="ECO:0000313" key="4">
    <source>
        <dbReference type="Ensembl" id="ENSPKIP00000033675.1"/>
    </source>
</evidence>
<accession>A0A3B3STL7</accession>
<dbReference type="Ensembl" id="ENSPKIT00000014570.1">
    <property type="protein sequence ID" value="ENSPKIP00000033675.1"/>
    <property type="gene ID" value="ENSPKIG00000013301.1"/>
</dbReference>
<protein>
    <submittedName>
        <fullName evidence="4">GRB2-associated-binding protein 3-like</fullName>
    </submittedName>
</protein>
<dbReference type="InterPro" id="IPR001849">
    <property type="entry name" value="PH_domain"/>
</dbReference>
<feature type="domain" description="PH" evidence="3">
    <location>
        <begin position="5"/>
        <end position="117"/>
    </location>
</feature>
<evidence type="ECO:0000313" key="5">
    <source>
        <dbReference type="Proteomes" id="UP000261540"/>
    </source>
</evidence>
<dbReference type="GO" id="GO:0005737">
    <property type="term" value="C:cytoplasm"/>
    <property type="evidence" value="ECO:0007669"/>
    <property type="project" value="TreeGrafter"/>
</dbReference>
<dbReference type="GO" id="GO:0035591">
    <property type="term" value="F:signaling adaptor activity"/>
    <property type="evidence" value="ECO:0007669"/>
    <property type="project" value="TreeGrafter"/>
</dbReference>
<reference evidence="4" key="1">
    <citation type="submission" date="2025-08" db="UniProtKB">
        <authorList>
            <consortium name="Ensembl"/>
        </authorList>
    </citation>
    <scope>IDENTIFICATION</scope>
</reference>
<comment type="similarity">
    <text evidence="1">Belongs to the GAB family.</text>
</comment>
<dbReference type="STRING" id="1676925.ENSPKIP00000033675"/>
<sequence length="579" mass="64838">MSAGDVVCTGWLIKSPPEKKLKRYAWRRRWFVLRRGRMSGNPDVLEYYRSKSSKKPIRTIDLRECEVQMPADLQLIKRNFQNQHLFLVKTSSRIFYLVAKTEDEMKSWIRNISQICHFELMNDSAVSHSRALSVNVGICREGRARTSTAWICLLMSDSLDSAQQHSPAQSPGTIHTVSADLPRNADAPDVSCSDSESSPPLDYLFLSQCETGRVPMTSCNSCSNSDRSIECSSSENTFEEMFSSPLCFNPFSPSLPVAPTEPPLSASSCISSQNCHPLPDVFKFDTLSSGLMLNGLMDSFSPPARPPKPSQCNWDSTCLVTVSRRTSLGGPDHFRRREFEGNSLKSLNKRLSLNLPSLVTVHNPQWIDCNEDSYIPMDSRVSSPVSTLDNSSDGYIPMSPTSVSLLTSSDRDETPPPIVPLRGLPYEVDPPPVNRKLKPRMRARPPPLDLRSLSTIRESDTHLPLTRTRTEPSSFAHRLPLNNEAAMTGPPGSLDNSCLSKGLNQHFFPTNGNAAFPWLRRANLDYLSLDFNSASTSPVQMKPIFADEDRVDYVQVDEKKTQALQNTKMEWKDVRQSKV</sequence>
<evidence type="ECO:0000256" key="1">
    <source>
        <dbReference type="ARBA" id="ARBA00029462"/>
    </source>
</evidence>
<name>A0A3B3STL7_9TELE</name>
<dbReference type="PANTHER" id="PTHR45960:SF3">
    <property type="entry name" value="GRB2-ASSOCIATED-BINDING PROTEIN 3"/>
    <property type="match status" value="1"/>
</dbReference>
<keyword evidence="5" id="KW-1185">Reference proteome</keyword>
<organism evidence="4 5">
    <name type="scientific">Paramormyrops kingsleyae</name>
    <dbReference type="NCBI Taxonomy" id="1676925"/>
    <lineage>
        <taxon>Eukaryota</taxon>
        <taxon>Metazoa</taxon>
        <taxon>Chordata</taxon>
        <taxon>Craniata</taxon>
        <taxon>Vertebrata</taxon>
        <taxon>Euteleostomi</taxon>
        <taxon>Actinopterygii</taxon>
        <taxon>Neopterygii</taxon>
        <taxon>Teleostei</taxon>
        <taxon>Osteoglossocephala</taxon>
        <taxon>Osteoglossomorpha</taxon>
        <taxon>Osteoglossiformes</taxon>
        <taxon>Mormyridae</taxon>
        <taxon>Paramormyrops</taxon>
    </lineage>
</organism>
<dbReference type="PANTHER" id="PTHR45960">
    <property type="entry name" value="GRB2-ASSOCIATED-BINDING PROTEIN"/>
    <property type="match status" value="1"/>
</dbReference>
<dbReference type="GO" id="GO:0007165">
    <property type="term" value="P:signal transduction"/>
    <property type="evidence" value="ECO:0007669"/>
    <property type="project" value="TreeGrafter"/>
</dbReference>
<dbReference type="InterPro" id="IPR046355">
    <property type="entry name" value="Gab1-4-like"/>
</dbReference>
<dbReference type="GeneTree" id="ENSGT00940000159803"/>
<dbReference type="Proteomes" id="UP000261540">
    <property type="component" value="Unplaced"/>
</dbReference>
<evidence type="ECO:0000259" key="3">
    <source>
        <dbReference type="PROSITE" id="PS50003"/>
    </source>
</evidence>
<dbReference type="Pfam" id="PF00169">
    <property type="entry name" value="PH"/>
    <property type="match status" value="1"/>
</dbReference>
<dbReference type="Gene3D" id="2.30.29.30">
    <property type="entry name" value="Pleckstrin-homology domain (PH domain)/Phosphotyrosine-binding domain (PTB)"/>
    <property type="match status" value="1"/>
</dbReference>
<dbReference type="SUPFAM" id="SSF50729">
    <property type="entry name" value="PH domain-like"/>
    <property type="match status" value="1"/>
</dbReference>
<dbReference type="PROSITE" id="PS50003">
    <property type="entry name" value="PH_DOMAIN"/>
    <property type="match status" value="1"/>
</dbReference>
<evidence type="ECO:0000256" key="2">
    <source>
        <dbReference type="SAM" id="MobiDB-lite"/>
    </source>
</evidence>
<proteinExistence type="inferred from homology"/>
<dbReference type="AlphaFoldDB" id="A0A3B3STL7"/>
<reference evidence="4" key="2">
    <citation type="submission" date="2025-09" db="UniProtKB">
        <authorList>
            <consortium name="Ensembl"/>
        </authorList>
    </citation>
    <scope>IDENTIFICATION</scope>
</reference>
<feature type="region of interest" description="Disordered" evidence="2">
    <location>
        <begin position="404"/>
        <end position="448"/>
    </location>
</feature>